<dbReference type="SUPFAM" id="SSF51735">
    <property type="entry name" value="NAD(P)-binding Rossmann-fold domains"/>
    <property type="match status" value="1"/>
</dbReference>
<dbReference type="InterPro" id="IPR020904">
    <property type="entry name" value="Sc_DH/Rdtase_CS"/>
</dbReference>
<accession>A0ABW5UDW6</accession>
<reference evidence="5" key="1">
    <citation type="journal article" date="2019" name="Int. J. Syst. Evol. Microbiol.">
        <title>The Global Catalogue of Microorganisms (GCM) 10K type strain sequencing project: providing services to taxonomists for standard genome sequencing and annotation.</title>
        <authorList>
            <consortium name="The Broad Institute Genomics Platform"/>
            <consortium name="The Broad Institute Genome Sequencing Center for Infectious Disease"/>
            <person name="Wu L."/>
            <person name="Ma J."/>
        </authorList>
    </citation>
    <scope>NUCLEOTIDE SEQUENCE [LARGE SCALE GENOMIC DNA]</scope>
    <source>
        <strain evidence="5">KCTC 42247</strain>
    </source>
</reference>
<dbReference type="EC" id="1.1.1.-" evidence="4"/>
<dbReference type="PANTHER" id="PTHR24321">
    <property type="entry name" value="DEHYDROGENASES, SHORT CHAIN"/>
    <property type="match status" value="1"/>
</dbReference>
<dbReference type="EMBL" id="JBHUMB010000014">
    <property type="protein sequence ID" value="MFD2744047.1"/>
    <property type="molecule type" value="Genomic_DNA"/>
</dbReference>
<comment type="caution">
    <text evidence="4">The sequence shown here is derived from an EMBL/GenBank/DDBJ whole genome shotgun (WGS) entry which is preliminary data.</text>
</comment>
<evidence type="ECO:0000313" key="4">
    <source>
        <dbReference type="EMBL" id="MFD2744047.1"/>
    </source>
</evidence>
<evidence type="ECO:0000256" key="3">
    <source>
        <dbReference type="RuleBase" id="RU000363"/>
    </source>
</evidence>
<dbReference type="PRINTS" id="PR00081">
    <property type="entry name" value="GDHRDH"/>
</dbReference>
<name>A0ABW5UDW6_9SPHI</name>
<dbReference type="Proteomes" id="UP001597418">
    <property type="component" value="Unassembled WGS sequence"/>
</dbReference>
<dbReference type="PRINTS" id="PR00080">
    <property type="entry name" value="SDRFAMILY"/>
</dbReference>
<dbReference type="PROSITE" id="PS00061">
    <property type="entry name" value="ADH_SHORT"/>
    <property type="match status" value="1"/>
</dbReference>
<evidence type="ECO:0000256" key="2">
    <source>
        <dbReference type="ARBA" id="ARBA00023002"/>
    </source>
</evidence>
<dbReference type="GO" id="GO:0016491">
    <property type="term" value="F:oxidoreductase activity"/>
    <property type="evidence" value="ECO:0007669"/>
    <property type="project" value="UniProtKB-KW"/>
</dbReference>
<dbReference type="PANTHER" id="PTHR24321:SF8">
    <property type="entry name" value="ESTRADIOL 17-BETA-DEHYDROGENASE 8-RELATED"/>
    <property type="match status" value="1"/>
</dbReference>
<proteinExistence type="inferred from homology"/>
<evidence type="ECO:0000256" key="1">
    <source>
        <dbReference type="ARBA" id="ARBA00006484"/>
    </source>
</evidence>
<dbReference type="Gene3D" id="3.40.50.720">
    <property type="entry name" value="NAD(P)-binding Rossmann-like Domain"/>
    <property type="match status" value="1"/>
</dbReference>
<organism evidence="4 5">
    <name type="scientific">Sphingobacterium populi</name>
    <dbReference type="NCBI Taxonomy" id="1812824"/>
    <lineage>
        <taxon>Bacteria</taxon>
        <taxon>Pseudomonadati</taxon>
        <taxon>Bacteroidota</taxon>
        <taxon>Sphingobacteriia</taxon>
        <taxon>Sphingobacteriales</taxon>
        <taxon>Sphingobacteriaceae</taxon>
        <taxon>Sphingobacterium</taxon>
    </lineage>
</organism>
<protein>
    <submittedName>
        <fullName evidence="4">SDR family NAD(P)-dependent oxidoreductase</fullName>
        <ecNumber evidence="4">1.1.1.-</ecNumber>
    </submittedName>
</protein>
<dbReference type="InterPro" id="IPR002347">
    <property type="entry name" value="SDR_fam"/>
</dbReference>
<gene>
    <name evidence="4" type="ORF">ACFSQ6_11660</name>
</gene>
<comment type="similarity">
    <text evidence="1 3">Belongs to the short-chain dehydrogenases/reductases (SDR) family.</text>
</comment>
<keyword evidence="5" id="KW-1185">Reference proteome</keyword>
<dbReference type="RefSeq" id="WP_066750626.1">
    <property type="nucleotide sequence ID" value="NZ_JBHUMB010000014.1"/>
</dbReference>
<dbReference type="Pfam" id="PF00106">
    <property type="entry name" value="adh_short"/>
    <property type="match status" value="1"/>
</dbReference>
<dbReference type="CDD" id="cd05233">
    <property type="entry name" value="SDR_c"/>
    <property type="match status" value="1"/>
</dbReference>
<sequence>MLKDKIIFLTGGTEGIGLECAKAYLRSGAKLSIISNNTDSIKEAESTLSGNEVLFILADVSIFEEVEQAIVTTIKRFGKINIIHNNAGISNPSKALHDTDDEEWNHLFNVNVKGIYNTTKAGLSELKKTKGNVLNTGSLVGEIGQEIHAAYSATKGAVNALTKSMALDYAPFGIRVNSIAPAGVWTPMLRKWSAEQPNSHVIDSYLANIHALGYCPEGDVVADACVFLVSEQARFITGCIMPVSGGAELGYRRYADI</sequence>
<dbReference type="InterPro" id="IPR036291">
    <property type="entry name" value="NAD(P)-bd_dom_sf"/>
</dbReference>
<evidence type="ECO:0000313" key="5">
    <source>
        <dbReference type="Proteomes" id="UP001597418"/>
    </source>
</evidence>
<keyword evidence="2 4" id="KW-0560">Oxidoreductase</keyword>